<gene>
    <name evidence="1" type="ORF">D6851_11005</name>
</gene>
<organism evidence="1 2">
    <name type="scientific">Altericroceibacterium spongiae</name>
    <dbReference type="NCBI Taxonomy" id="2320269"/>
    <lineage>
        <taxon>Bacteria</taxon>
        <taxon>Pseudomonadati</taxon>
        <taxon>Pseudomonadota</taxon>
        <taxon>Alphaproteobacteria</taxon>
        <taxon>Sphingomonadales</taxon>
        <taxon>Erythrobacteraceae</taxon>
        <taxon>Altericroceibacterium</taxon>
    </lineage>
</organism>
<accession>A0A420EJ11</accession>
<protein>
    <submittedName>
        <fullName evidence="1">Uncharacterized protein</fullName>
    </submittedName>
</protein>
<evidence type="ECO:0000313" key="1">
    <source>
        <dbReference type="EMBL" id="RKF20654.1"/>
    </source>
</evidence>
<name>A0A420EJ11_9SPHN</name>
<dbReference type="RefSeq" id="WP_120324951.1">
    <property type="nucleotide sequence ID" value="NZ_RAPF01000005.1"/>
</dbReference>
<reference evidence="1 2" key="1">
    <citation type="submission" date="2018-09" db="EMBL/GenBank/DDBJ databases">
        <title>Altererythrobacter spongiae sp. nov., isolated from a marine sponge.</title>
        <authorList>
            <person name="Zhuang L."/>
            <person name="Luo L."/>
        </authorList>
    </citation>
    <scope>NUCLEOTIDE SEQUENCE [LARGE SCALE GENOMIC DNA]</scope>
    <source>
        <strain evidence="1 2">HN-Y73</strain>
    </source>
</reference>
<dbReference type="Proteomes" id="UP000284395">
    <property type="component" value="Unassembled WGS sequence"/>
</dbReference>
<keyword evidence="2" id="KW-1185">Reference proteome</keyword>
<dbReference type="EMBL" id="RAPF01000005">
    <property type="protein sequence ID" value="RKF20654.1"/>
    <property type="molecule type" value="Genomic_DNA"/>
</dbReference>
<sequence>MIEADRRTVIGGAALGMMAIPTVAGLASWRWKHGDGRVLLHDDTLSAGRRFAAAGQGYGHTAIKLEGDRVRLARDVLDRRPAMIAGVTRHADQLLIEDVAREAGYRRVALLQGRERTCMAQDCRSGWQALGRMVRSAGYDWVEALAAFTAAQADNIGPLLPQSAHAAPDIGLVLGWVLAPKG</sequence>
<dbReference type="OrthoDB" id="7425321at2"/>
<dbReference type="AlphaFoldDB" id="A0A420EJ11"/>
<comment type="caution">
    <text evidence="1">The sequence shown here is derived from an EMBL/GenBank/DDBJ whole genome shotgun (WGS) entry which is preliminary data.</text>
</comment>
<proteinExistence type="predicted"/>
<evidence type="ECO:0000313" key="2">
    <source>
        <dbReference type="Proteomes" id="UP000284395"/>
    </source>
</evidence>